<organism evidence="3 4">
    <name type="scientific">Ilumatobacter fluminis</name>
    <dbReference type="NCBI Taxonomy" id="467091"/>
    <lineage>
        <taxon>Bacteria</taxon>
        <taxon>Bacillati</taxon>
        <taxon>Actinomycetota</taxon>
        <taxon>Acidimicrobiia</taxon>
        <taxon>Acidimicrobiales</taxon>
        <taxon>Ilumatobacteraceae</taxon>
        <taxon>Ilumatobacter</taxon>
    </lineage>
</organism>
<feature type="compositionally biased region" description="Acidic residues" evidence="1">
    <location>
        <begin position="53"/>
        <end position="90"/>
    </location>
</feature>
<feature type="region of interest" description="Disordered" evidence="1">
    <location>
        <begin position="406"/>
        <end position="435"/>
    </location>
</feature>
<reference evidence="3 4" key="1">
    <citation type="submission" date="2019-03" db="EMBL/GenBank/DDBJ databases">
        <title>Sequencing the genomes of 1000 actinobacteria strains.</title>
        <authorList>
            <person name="Klenk H.-P."/>
        </authorList>
    </citation>
    <scope>NUCLEOTIDE SEQUENCE [LARGE SCALE GENOMIC DNA]</scope>
    <source>
        <strain evidence="3 4">DSM 18936</strain>
    </source>
</reference>
<gene>
    <name evidence="3" type="ORF">BDK89_4060</name>
</gene>
<feature type="compositionally biased region" description="Low complexity" evidence="1">
    <location>
        <begin position="32"/>
        <end position="52"/>
    </location>
</feature>
<dbReference type="Gene3D" id="2.130.10.10">
    <property type="entry name" value="YVTN repeat-like/Quinoprotein amine dehydrogenase"/>
    <property type="match status" value="1"/>
</dbReference>
<evidence type="ECO:0000256" key="2">
    <source>
        <dbReference type="SAM" id="SignalP"/>
    </source>
</evidence>
<dbReference type="AlphaFoldDB" id="A0A4R7I531"/>
<dbReference type="PROSITE" id="PS51257">
    <property type="entry name" value="PROKAR_LIPOPROTEIN"/>
    <property type="match status" value="1"/>
</dbReference>
<dbReference type="RefSeq" id="WP_166657721.1">
    <property type="nucleotide sequence ID" value="NZ_SOAU01000001.1"/>
</dbReference>
<name>A0A4R7I531_9ACTN</name>
<feature type="signal peptide" evidence="2">
    <location>
        <begin position="1"/>
        <end position="23"/>
    </location>
</feature>
<keyword evidence="2" id="KW-0732">Signal</keyword>
<comment type="caution">
    <text evidence="3">The sequence shown here is derived from an EMBL/GenBank/DDBJ whole genome shotgun (WGS) entry which is preliminary data.</text>
</comment>
<protein>
    <submittedName>
        <fullName evidence="3">Uncharacterized protein</fullName>
    </submittedName>
</protein>
<accession>A0A4R7I531</accession>
<proteinExistence type="predicted"/>
<evidence type="ECO:0000313" key="4">
    <source>
        <dbReference type="Proteomes" id="UP000294558"/>
    </source>
</evidence>
<evidence type="ECO:0000313" key="3">
    <source>
        <dbReference type="EMBL" id="TDT18440.1"/>
    </source>
</evidence>
<dbReference type="Proteomes" id="UP000294558">
    <property type="component" value="Unassembled WGS sequence"/>
</dbReference>
<keyword evidence="4" id="KW-1185">Reference proteome</keyword>
<dbReference type="SUPFAM" id="SSF63829">
    <property type="entry name" value="Calcium-dependent phosphotriesterase"/>
    <property type="match status" value="1"/>
</dbReference>
<feature type="chain" id="PRO_5039583161" evidence="2">
    <location>
        <begin position="24"/>
        <end position="435"/>
    </location>
</feature>
<dbReference type="EMBL" id="SOAU01000001">
    <property type="protein sequence ID" value="TDT18440.1"/>
    <property type="molecule type" value="Genomic_DNA"/>
</dbReference>
<evidence type="ECO:0000256" key="1">
    <source>
        <dbReference type="SAM" id="MobiDB-lite"/>
    </source>
</evidence>
<feature type="compositionally biased region" description="Basic residues" evidence="1">
    <location>
        <begin position="423"/>
        <end position="435"/>
    </location>
</feature>
<feature type="region of interest" description="Disordered" evidence="1">
    <location>
        <begin position="24"/>
        <end position="99"/>
    </location>
</feature>
<dbReference type="InterPro" id="IPR015943">
    <property type="entry name" value="WD40/YVTN_repeat-like_dom_sf"/>
</dbReference>
<sequence length="435" mass="44292">MTPRKARKRVIPIVVALSLAAAACSGEDADESGTTTPDTAPDTAPDTTPDTTEPSDESEDSDENDASGEADDADTDTDGSDDAEPEDADEGLSGRVAPIADVGDVEWAVTAWSVGEGDPVELASGETDGGAFALGEVDLPDDRVLLVEAASPDSEGADLAVVTTDVGAELTVNERTTVAAGYGLAQFFGDDLPSGPNPGFVNAVSMAANLADPVTGDYADVLTTAPNGYATQTLPAFTSLTNAVGACLADRSLCVELDDAAGVDAAASMAATVASIARDPSAAVEPVFALSQLQAGDRPGLEVAPAAWTLALRFDGDGTDLAGPGAFAIDPDGNVWVNNNYDYDPNPENPVCGSDEMFKFGPDGALLATYEGGGLSGSGFGIEFTSDGRLWFSNFGFAAAAPGCPETSSRPTTACRCSPTTVRRSRRRKVSPAAT</sequence>